<dbReference type="RefSeq" id="WP_344046568.1">
    <property type="nucleotide sequence ID" value="NZ_BAAAPB010000004.1"/>
</dbReference>
<proteinExistence type="predicted"/>
<name>A0ABN2RIB1_9ACTN</name>
<gene>
    <name evidence="3" type="ORF">GCM10009798_32490</name>
</gene>
<organism evidence="3 4">
    <name type="scientific">Nocardioides panacihumi</name>
    <dbReference type="NCBI Taxonomy" id="400774"/>
    <lineage>
        <taxon>Bacteria</taxon>
        <taxon>Bacillati</taxon>
        <taxon>Actinomycetota</taxon>
        <taxon>Actinomycetes</taxon>
        <taxon>Propionibacteriales</taxon>
        <taxon>Nocardioidaceae</taxon>
        <taxon>Nocardioides</taxon>
    </lineage>
</organism>
<evidence type="ECO:0000313" key="3">
    <source>
        <dbReference type="EMBL" id="GAA1969414.1"/>
    </source>
</evidence>
<sequence length="402" mass="44510">MARILLVAPGVDRRDVGEAWVGFQWASRLAERHDVTLLTHRKRGRASAVDQLPGVEVVEWDEPRLIARPERFSSLLKPWYPYFHHRCVGWIRDALAMGRTFDIGHQPTPVAMRYPSPLARSGIPFVIGPVGGSLGTPPGFRDEETAPWYVGLRGLDGWRMRRDPLLRRTYERAGAVCGIASYVGDFLSDVALRRFVVMSETGLESVPDPVDRSPDPDPVRLLFVGRVIRTKGVRDAVRAMGCLTDLPVVLDVVGDGFDRAACEELAREIGVADAVVFHGQRPRVEVDEFYRRADVFVFPSYREPGGNAPFEALSWGLPLIVADRGGPASAVSRACATLVTPQDPDQFAAAIADAVRALVTDPERRLSMGRAARDRALDVGTWEQRVRAMEQVYAEVLGRPLP</sequence>
<evidence type="ECO:0000313" key="4">
    <source>
        <dbReference type="Proteomes" id="UP001500571"/>
    </source>
</evidence>
<reference evidence="3 4" key="1">
    <citation type="journal article" date="2019" name="Int. J. Syst. Evol. Microbiol.">
        <title>The Global Catalogue of Microorganisms (GCM) 10K type strain sequencing project: providing services to taxonomists for standard genome sequencing and annotation.</title>
        <authorList>
            <consortium name="The Broad Institute Genomics Platform"/>
            <consortium name="The Broad Institute Genome Sequencing Center for Infectious Disease"/>
            <person name="Wu L."/>
            <person name="Ma J."/>
        </authorList>
    </citation>
    <scope>NUCLEOTIDE SEQUENCE [LARGE SCALE GENOMIC DNA]</scope>
    <source>
        <strain evidence="3 4">JCM 15309</strain>
    </source>
</reference>
<dbReference type="CDD" id="cd03801">
    <property type="entry name" value="GT4_PimA-like"/>
    <property type="match status" value="1"/>
</dbReference>
<evidence type="ECO:0000256" key="1">
    <source>
        <dbReference type="ARBA" id="ARBA00022679"/>
    </source>
</evidence>
<comment type="caution">
    <text evidence="3">The sequence shown here is derived from an EMBL/GenBank/DDBJ whole genome shotgun (WGS) entry which is preliminary data.</text>
</comment>
<accession>A0ABN2RIB1</accession>
<dbReference type="PANTHER" id="PTHR12526:SF635">
    <property type="entry name" value="GLYCOSYL TRANSFERASE GROUP 1"/>
    <property type="match status" value="1"/>
</dbReference>
<feature type="domain" description="Glycosyl transferase family 1" evidence="2">
    <location>
        <begin position="216"/>
        <end position="374"/>
    </location>
</feature>
<evidence type="ECO:0000259" key="2">
    <source>
        <dbReference type="Pfam" id="PF00534"/>
    </source>
</evidence>
<dbReference type="SUPFAM" id="SSF53756">
    <property type="entry name" value="UDP-Glycosyltransferase/glycogen phosphorylase"/>
    <property type="match status" value="1"/>
</dbReference>
<protein>
    <recommendedName>
        <fullName evidence="2">Glycosyl transferase family 1 domain-containing protein</fullName>
    </recommendedName>
</protein>
<dbReference type="Gene3D" id="3.40.50.2000">
    <property type="entry name" value="Glycogen Phosphorylase B"/>
    <property type="match status" value="2"/>
</dbReference>
<keyword evidence="1" id="KW-0808">Transferase</keyword>
<dbReference type="EMBL" id="BAAAPB010000004">
    <property type="protein sequence ID" value="GAA1969414.1"/>
    <property type="molecule type" value="Genomic_DNA"/>
</dbReference>
<dbReference type="Pfam" id="PF00534">
    <property type="entry name" value="Glycos_transf_1"/>
    <property type="match status" value="1"/>
</dbReference>
<dbReference type="Proteomes" id="UP001500571">
    <property type="component" value="Unassembled WGS sequence"/>
</dbReference>
<dbReference type="InterPro" id="IPR001296">
    <property type="entry name" value="Glyco_trans_1"/>
</dbReference>
<keyword evidence="4" id="KW-1185">Reference proteome</keyword>
<dbReference type="PANTHER" id="PTHR12526">
    <property type="entry name" value="GLYCOSYLTRANSFERASE"/>
    <property type="match status" value="1"/>
</dbReference>